<protein>
    <recommendedName>
        <fullName evidence="3">histidine kinase</fullName>
        <ecNumber evidence="3">2.7.13.3</ecNumber>
    </recommendedName>
</protein>
<keyword evidence="7 14" id="KW-0418">Kinase</keyword>
<comment type="subcellular location">
    <subcellularLocation>
        <location evidence="2">Membrane</location>
    </subcellularLocation>
</comment>
<dbReference type="GO" id="GO:0005886">
    <property type="term" value="C:plasma membrane"/>
    <property type="evidence" value="ECO:0007669"/>
    <property type="project" value="TreeGrafter"/>
</dbReference>
<dbReference type="EMBL" id="JRLV01000009">
    <property type="protein sequence ID" value="KGO80870.1"/>
    <property type="molecule type" value="Genomic_DNA"/>
</dbReference>
<proteinExistence type="predicted"/>
<dbReference type="InterPro" id="IPR003661">
    <property type="entry name" value="HisK_dim/P_dom"/>
</dbReference>
<dbReference type="PANTHER" id="PTHR45436">
    <property type="entry name" value="SENSOR HISTIDINE KINASE YKOH"/>
    <property type="match status" value="1"/>
</dbReference>
<dbReference type="SUPFAM" id="SSF47384">
    <property type="entry name" value="Homodimeric domain of signal transducing histidine kinase"/>
    <property type="match status" value="1"/>
</dbReference>
<dbReference type="PROSITE" id="PS50109">
    <property type="entry name" value="HIS_KIN"/>
    <property type="match status" value="1"/>
</dbReference>
<evidence type="ECO:0000259" key="12">
    <source>
        <dbReference type="PROSITE" id="PS50109"/>
    </source>
</evidence>
<organism evidence="14 15">
    <name type="scientific">Flavobacterium beibuense F44-8</name>
    <dbReference type="NCBI Taxonomy" id="1406840"/>
    <lineage>
        <taxon>Bacteria</taxon>
        <taxon>Pseudomonadati</taxon>
        <taxon>Bacteroidota</taxon>
        <taxon>Flavobacteriia</taxon>
        <taxon>Flavobacteriales</taxon>
        <taxon>Flavobacteriaceae</taxon>
        <taxon>Flavobacterium</taxon>
    </lineage>
</organism>
<dbReference type="InterPro" id="IPR004358">
    <property type="entry name" value="Sig_transdc_His_kin-like_C"/>
</dbReference>
<evidence type="ECO:0000256" key="7">
    <source>
        <dbReference type="ARBA" id="ARBA00022777"/>
    </source>
</evidence>
<evidence type="ECO:0000256" key="11">
    <source>
        <dbReference type="SAM" id="Phobius"/>
    </source>
</evidence>
<evidence type="ECO:0000256" key="4">
    <source>
        <dbReference type="ARBA" id="ARBA00022553"/>
    </source>
</evidence>
<keyword evidence="9" id="KW-0902">Two-component regulatory system</keyword>
<evidence type="ECO:0000256" key="9">
    <source>
        <dbReference type="ARBA" id="ARBA00023012"/>
    </source>
</evidence>
<dbReference type="SMART" id="SM00388">
    <property type="entry name" value="HisKA"/>
    <property type="match status" value="1"/>
</dbReference>
<dbReference type="PROSITE" id="PS50885">
    <property type="entry name" value="HAMP"/>
    <property type="match status" value="1"/>
</dbReference>
<dbReference type="CDD" id="cd06225">
    <property type="entry name" value="HAMP"/>
    <property type="match status" value="1"/>
</dbReference>
<sequence>MKAISFSFRNRIAFYYIVSTALLVFAVFVVIYFTVRQSVYSDVERDLSIEIADLMTEISINDTGFAIQDSLEWKEKEHNTLDINPIFIEFVDTDGNYTDKSPNLKESFLHIKYKKKQTLSYDTWLQNKSVRQIEVPVIHSDKVVGYILVAAPLEDAAMVLDNLSKILWIAYPLVLVVLFIIARIIAGRSIKPVASIMSTSNDITRDNLTSRIPLPPNKDELYTLSQTINNLLDRIQNAIEREKQFTSDASHELRTPLAVIKGTLEVLIRKPRDREEYEEKINFCISEVNRLNHMVDQLLLLARFENQKQSIKPESVYLNSVLLDTLTRYSQTVKDKNIQLVTEFDKDYYHETDEYLFSIIINNLISNAIKYSPDNGIITVSINENDGTCITITDNGMGIPAHDLQKIFNQFYRSKATEHSNIKGTGLGLSIVKRLCSLLGIAIDIYSKEEKGTTVRLFLK</sequence>
<dbReference type="AlphaFoldDB" id="A0A0A2LXL5"/>
<dbReference type="GO" id="GO:0000155">
    <property type="term" value="F:phosphorelay sensor kinase activity"/>
    <property type="evidence" value="ECO:0007669"/>
    <property type="project" value="InterPro"/>
</dbReference>
<dbReference type="eggNOG" id="COG2205">
    <property type="taxonomic scope" value="Bacteria"/>
</dbReference>
<comment type="catalytic activity">
    <reaction evidence="1">
        <text>ATP + protein L-histidine = ADP + protein N-phospho-L-histidine.</text>
        <dbReference type="EC" id="2.7.13.3"/>
    </reaction>
</comment>
<dbReference type="InterPro" id="IPR050428">
    <property type="entry name" value="TCS_sensor_his_kinase"/>
</dbReference>
<dbReference type="Pfam" id="PF00672">
    <property type="entry name" value="HAMP"/>
    <property type="match status" value="1"/>
</dbReference>
<dbReference type="InterPro" id="IPR036890">
    <property type="entry name" value="HATPase_C_sf"/>
</dbReference>
<accession>A0A0A2LXL5</accession>
<keyword evidence="15" id="KW-1185">Reference proteome</keyword>
<evidence type="ECO:0000256" key="8">
    <source>
        <dbReference type="ARBA" id="ARBA00022989"/>
    </source>
</evidence>
<dbReference type="SUPFAM" id="SSF55874">
    <property type="entry name" value="ATPase domain of HSP90 chaperone/DNA topoisomerase II/histidine kinase"/>
    <property type="match status" value="1"/>
</dbReference>
<dbReference type="Pfam" id="PF00512">
    <property type="entry name" value="HisKA"/>
    <property type="match status" value="1"/>
</dbReference>
<gene>
    <name evidence="14" type="ORF">Q763_10095</name>
</gene>
<keyword evidence="10 11" id="KW-0472">Membrane</keyword>
<dbReference type="CDD" id="cd00082">
    <property type="entry name" value="HisKA"/>
    <property type="match status" value="1"/>
</dbReference>
<evidence type="ECO:0000256" key="6">
    <source>
        <dbReference type="ARBA" id="ARBA00022692"/>
    </source>
</evidence>
<dbReference type="InterPro" id="IPR005467">
    <property type="entry name" value="His_kinase_dom"/>
</dbReference>
<dbReference type="InterPro" id="IPR036097">
    <property type="entry name" value="HisK_dim/P_sf"/>
</dbReference>
<name>A0A0A2LXL5_9FLAO</name>
<dbReference type="Gene3D" id="1.10.287.130">
    <property type="match status" value="1"/>
</dbReference>
<dbReference type="EC" id="2.7.13.3" evidence="3"/>
<feature type="domain" description="HAMP" evidence="13">
    <location>
        <begin position="187"/>
        <end position="240"/>
    </location>
</feature>
<dbReference type="InterPro" id="IPR003660">
    <property type="entry name" value="HAMP_dom"/>
</dbReference>
<keyword evidence="5" id="KW-0808">Transferase</keyword>
<dbReference type="Gene3D" id="6.10.340.10">
    <property type="match status" value="1"/>
</dbReference>
<dbReference type="SMART" id="SM00304">
    <property type="entry name" value="HAMP"/>
    <property type="match status" value="1"/>
</dbReference>
<dbReference type="Pfam" id="PF02518">
    <property type="entry name" value="HATPase_c"/>
    <property type="match status" value="1"/>
</dbReference>
<feature type="transmembrane region" description="Helical" evidence="11">
    <location>
        <begin position="12"/>
        <end position="35"/>
    </location>
</feature>
<dbReference type="Proteomes" id="UP000030129">
    <property type="component" value="Unassembled WGS sequence"/>
</dbReference>
<dbReference type="FunFam" id="3.30.565.10:FF:000006">
    <property type="entry name" value="Sensor histidine kinase WalK"/>
    <property type="match status" value="1"/>
</dbReference>
<dbReference type="PRINTS" id="PR00344">
    <property type="entry name" value="BCTRLSENSOR"/>
</dbReference>
<evidence type="ECO:0000313" key="14">
    <source>
        <dbReference type="EMBL" id="KGO80870.1"/>
    </source>
</evidence>
<evidence type="ECO:0000256" key="2">
    <source>
        <dbReference type="ARBA" id="ARBA00004370"/>
    </source>
</evidence>
<evidence type="ECO:0000256" key="5">
    <source>
        <dbReference type="ARBA" id="ARBA00022679"/>
    </source>
</evidence>
<evidence type="ECO:0000256" key="1">
    <source>
        <dbReference type="ARBA" id="ARBA00000085"/>
    </source>
</evidence>
<keyword evidence="6 11" id="KW-0812">Transmembrane</keyword>
<dbReference type="InterPro" id="IPR003594">
    <property type="entry name" value="HATPase_dom"/>
</dbReference>
<dbReference type="CDD" id="cd00075">
    <property type="entry name" value="HATPase"/>
    <property type="match status" value="1"/>
</dbReference>
<feature type="domain" description="Histidine kinase" evidence="12">
    <location>
        <begin position="248"/>
        <end position="460"/>
    </location>
</feature>
<comment type="caution">
    <text evidence="14">The sequence shown here is derived from an EMBL/GenBank/DDBJ whole genome shotgun (WGS) entry which is preliminary data.</text>
</comment>
<dbReference type="FunFam" id="1.10.287.130:FF:000001">
    <property type="entry name" value="Two-component sensor histidine kinase"/>
    <property type="match status" value="1"/>
</dbReference>
<evidence type="ECO:0000256" key="10">
    <source>
        <dbReference type="ARBA" id="ARBA00023136"/>
    </source>
</evidence>
<keyword evidence="8 11" id="KW-1133">Transmembrane helix</keyword>
<dbReference type="PANTHER" id="PTHR45436:SF5">
    <property type="entry name" value="SENSOR HISTIDINE KINASE TRCS"/>
    <property type="match status" value="1"/>
</dbReference>
<reference evidence="14 15" key="1">
    <citation type="submission" date="2013-09" db="EMBL/GenBank/DDBJ databases">
        <authorList>
            <person name="Zeng Z."/>
            <person name="Chen C."/>
        </authorList>
    </citation>
    <scope>NUCLEOTIDE SEQUENCE [LARGE SCALE GENOMIC DNA]</scope>
    <source>
        <strain evidence="14 15">F44-8</strain>
    </source>
</reference>
<evidence type="ECO:0000256" key="3">
    <source>
        <dbReference type="ARBA" id="ARBA00012438"/>
    </source>
</evidence>
<keyword evidence="4" id="KW-0597">Phosphoprotein</keyword>
<dbReference type="RefSeq" id="WP_035133706.1">
    <property type="nucleotide sequence ID" value="NZ_JRLV01000009.1"/>
</dbReference>
<dbReference type="SUPFAM" id="SSF158472">
    <property type="entry name" value="HAMP domain-like"/>
    <property type="match status" value="1"/>
</dbReference>
<dbReference type="SMART" id="SM00387">
    <property type="entry name" value="HATPase_c"/>
    <property type="match status" value="1"/>
</dbReference>
<dbReference type="STRING" id="1406840.Q763_10095"/>
<evidence type="ECO:0000259" key="13">
    <source>
        <dbReference type="PROSITE" id="PS50885"/>
    </source>
</evidence>
<feature type="transmembrane region" description="Helical" evidence="11">
    <location>
        <begin position="166"/>
        <end position="186"/>
    </location>
</feature>
<evidence type="ECO:0000313" key="15">
    <source>
        <dbReference type="Proteomes" id="UP000030129"/>
    </source>
</evidence>
<dbReference type="Gene3D" id="3.30.565.10">
    <property type="entry name" value="Histidine kinase-like ATPase, C-terminal domain"/>
    <property type="match status" value="1"/>
</dbReference>